<dbReference type="Gene3D" id="3.40.140.10">
    <property type="entry name" value="Cytidine Deaminase, domain 2"/>
    <property type="match status" value="1"/>
</dbReference>
<dbReference type="OrthoDB" id="252265at2759"/>
<dbReference type="InterPro" id="IPR016193">
    <property type="entry name" value="Cytidine_deaminase-like"/>
</dbReference>
<dbReference type="AlphaFoldDB" id="J3NG05"/>
<reference evidence="3" key="4">
    <citation type="journal article" date="2015" name="G3 (Bethesda)">
        <title>Genome sequences of three phytopathogenic species of the Magnaporthaceae family of fungi.</title>
        <authorList>
            <person name="Okagaki L.H."/>
            <person name="Nunes C.C."/>
            <person name="Sailsbery J."/>
            <person name="Clay B."/>
            <person name="Brown D."/>
            <person name="John T."/>
            <person name="Oh Y."/>
            <person name="Young N."/>
            <person name="Fitzgerald M."/>
            <person name="Haas B.J."/>
            <person name="Zeng Q."/>
            <person name="Young S."/>
            <person name="Adiconis X."/>
            <person name="Fan L."/>
            <person name="Levin J.Z."/>
            <person name="Mitchell T.K."/>
            <person name="Okubara P.A."/>
            <person name="Farman M.L."/>
            <person name="Kohn L.M."/>
            <person name="Birren B."/>
            <person name="Ma L.-J."/>
            <person name="Dean R.A."/>
        </authorList>
    </citation>
    <scope>NUCLEOTIDE SEQUENCE</scope>
    <source>
        <strain evidence="3">R3-111a-1</strain>
    </source>
</reference>
<dbReference type="VEuPathDB" id="FungiDB:GGTG_00198"/>
<accession>J3NG05</accession>
<evidence type="ECO:0000313" key="2">
    <source>
        <dbReference type="EMBL" id="EJT80195.1"/>
    </source>
</evidence>
<proteinExistence type="predicted"/>
<dbReference type="InterPro" id="IPR002125">
    <property type="entry name" value="CMP_dCMP_dom"/>
</dbReference>
<dbReference type="GO" id="GO:0006139">
    <property type="term" value="P:nucleobase-containing compound metabolic process"/>
    <property type="evidence" value="ECO:0007669"/>
    <property type="project" value="UniProtKB-ARBA"/>
</dbReference>
<protein>
    <submittedName>
        <fullName evidence="2">Cytidine and deoxycytidylate deaminase zinc-binding domain-containing protein</fullName>
    </submittedName>
</protein>
<reference evidence="4" key="1">
    <citation type="submission" date="2010-07" db="EMBL/GenBank/DDBJ databases">
        <title>The genome sequence of Gaeumannomyces graminis var. tritici strain R3-111a-1.</title>
        <authorList>
            <consortium name="The Broad Institute Genome Sequencing Platform"/>
            <person name="Ma L.-J."/>
            <person name="Dead R."/>
            <person name="Young S."/>
            <person name="Zeng Q."/>
            <person name="Koehrsen M."/>
            <person name="Alvarado L."/>
            <person name="Berlin A."/>
            <person name="Chapman S.B."/>
            <person name="Chen Z."/>
            <person name="Freedman E."/>
            <person name="Gellesch M."/>
            <person name="Goldberg J."/>
            <person name="Griggs A."/>
            <person name="Gujja S."/>
            <person name="Heilman E.R."/>
            <person name="Heiman D."/>
            <person name="Hepburn T."/>
            <person name="Howarth C."/>
            <person name="Jen D."/>
            <person name="Larson L."/>
            <person name="Mehta T."/>
            <person name="Neiman D."/>
            <person name="Pearson M."/>
            <person name="Roberts A."/>
            <person name="Saif S."/>
            <person name="Shea T."/>
            <person name="Shenoy N."/>
            <person name="Sisk P."/>
            <person name="Stolte C."/>
            <person name="Sykes S."/>
            <person name="Walk T."/>
            <person name="White J."/>
            <person name="Yandava C."/>
            <person name="Haas B."/>
            <person name="Nusbaum C."/>
            <person name="Birren B."/>
        </authorList>
    </citation>
    <scope>NUCLEOTIDE SEQUENCE [LARGE SCALE GENOMIC DNA]</scope>
    <source>
        <strain evidence="4">R3-111a-1</strain>
    </source>
</reference>
<dbReference type="EMBL" id="GL385395">
    <property type="protein sequence ID" value="EJT80195.1"/>
    <property type="molecule type" value="Genomic_DNA"/>
</dbReference>
<dbReference type="HOGENOM" id="CLU_036590_8_1_1"/>
<dbReference type="Proteomes" id="UP000006039">
    <property type="component" value="Unassembled WGS sequence"/>
</dbReference>
<reference evidence="2" key="2">
    <citation type="submission" date="2010-07" db="EMBL/GenBank/DDBJ databases">
        <authorList>
            <consortium name="The Broad Institute Genome Sequencing Platform"/>
            <consortium name="Broad Institute Genome Sequencing Center for Infectious Disease"/>
            <person name="Ma L.-J."/>
            <person name="Dead R."/>
            <person name="Young S."/>
            <person name="Zeng Q."/>
            <person name="Koehrsen M."/>
            <person name="Alvarado L."/>
            <person name="Berlin A."/>
            <person name="Chapman S.B."/>
            <person name="Chen Z."/>
            <person name="Freedman E."/>
            <person name="Gellesch M."/>
            <person name="Goldberg J."/>
            <person name="Griggs A."/>
            <person name="Gujja S."/>
            <person name="Heilman E.R."/>
            <person name="Heiman D."/>
            <person name="Hepburn T."/>
            <person name="Howarth C."/>
            <person name="Jen D."/>
            <person name="Larson L."/>
            <person name="Mehta T."/>
            <person name="Neiman D."/>
            <person name="Pearson M."/>
            <person name="Roberts A."/>
            <person name="Saif S."/>
            <person name="Shea T."/>
            <person name="Shenoy N."/>
            <person name="Sisk P."/>
            <person name="Stolte C."/>
            <person name="Sykes S."/>
            <person name="Walk T."/>
            <person name="White J."/>
            <person name="Yandava C."/>
            <person name="Haas B."/>
            <person name="Nusbaum C."/>
            <person name="Birren B."/>
        </authorList>
    </citation>
    <scope>NUCLEOTIDE SEQUENCE</scope>
    <source>
        <strain evidence="2">R3-111a-1</strain>
    </source>
</reference>
<dbReference type="RefSeq" id="XP_009216204.1">
    <property type="nucleotide sequence ID" value="XM_009217940.1"/>
</dbReference>
<sequence>MSQETPKPPPRTIMSQETPRDHRALMEQALGQARLSPPKPSNYRVGAVLVEASTGSVLATGFSLELPGNTHAEQCCFAKLAQQHGVAEEGLAGTLQQQQPLPRLALYTTMEPCSERLSGNLPCVQRILRLRGLIAEIYVGVVEPKKFVANNTGRQTLEGAGIRVIHVGGLEDDILSVATAGHVPAETPATTSSR</sequence>
<dbReference type="Pfam" id="PF18785">
    <property type="entry name" value="Inv-AAD"/>
    <property type="match status" value="1"/>
</dbReference>
<dbReference type="GeneID" id="20340656"/>
<evidence type="ECO:0000313" key="3">
    <source>
        <dbReference type="EnsemblFungi" id="EJT80195"/>
    </source>
</evidence>
<dbReference type="GO" id="GO:0003824">
    <property type="term" value="F:catalytic activity"/>
    <property type="evidence" value="ECO:0007669"/>
    <property type="project" value="InterPro"/>
</dbReference>
<feature type="domain" description="CMP/dCMP-type deaminase" evidence="1">
    <location>
        <begin position="20"/>
        <end position="164"/>
    </location>
</feature>
<dbReference type="SUPFAM" id="SSF53927">
    <property type="entry name" value="Cytidine deaminase-like"/>
    <property type="match status" value="1"/>
</dbReference>
<gene>
    <name evidence="3" type="primary">20340656</name>
    <name evidence="2" type="ORF">GGTG_00198</name>
</gene>
<dbReference type="EnsemblFungi" id="EJT80195">
    <property type="protein sequence ID" value="EJT80195"/>
    <property type="gene ID" value="GGTG_00198"/>
</dbReference>
<organism evidence="2">
    <name type="scientific">Gaeumannomyces tritici (strain R3-111a-1)</name>
    <name type="common">Wheat and barley take-all root rot fungus</name>
    <name type="synonym">Gaeumannomyces graminis var. tritici</name>
    <dbReference type="NCBI Taxonomy" id="644352"/>
    <lineage>
        <taxon>Eukaryota</taxon>
        <taxon>Fungi</taxon>
        <taxon>Dikarya</taxon>
        <taxon>Ascomycota</taxon>
        <taxon>Pezizomycotina</taxon>
        <taxon>Sordariomycetes</taxon>
        <taxon>Sordariomycetidae</taxon>
        <taxon>Magnaporthales</taxon>
        <taxon>Magnaporthaceae</taxon>
        <taxon>Gaeumannomyces</taxon>
    </lineage>
</organism>
<reference evidence="3" key="5">
    <citation type="submission" date="2018-04" db="UniProtKB">
        <authorList>
            <consortium name="EnsemblFungi"/>
        </authorList>
    </citation>
    <scope>IDENTIFICATION</scope>
    <source>
        <strain evidence="3">R3-111a-1</strain>
    </source>
</reference>
<reference evidence="2" key="3">
    <citation type="submission" date="2010-09" db="EMBL/GenBank/DDBJ databases">
        <title>Annotation of Gaeumannomyces graminis var. tritici R3-111a-1.</title>
        <authorList>
            <consortium name="The Broad Institute Genome Sequencing Platform"/>
            <person name="Ma L.-J."/>
            <person name="Dead R."/>
            <person name="Young S.K."/>
            <person name="Zeng Q."/>
            <person name="Gargeya S."/>
            <person name="Fitzgerald M."/>
            <person name="Haas B."/>
            <person name="Abouelleil A."/>
            <person name="Alvarado L."/>
            <person name="Arachchi H.M."/>
            <person name="Berlin A."/>
            <person name="Brown A."/>
            <person name="Chapman S.B."/>
            <person name="Chen Z."/>
            <person name="Dunbar C."/>
            <person name="Freedman E."/>
            <person name="Gearin G."/>
            <person name="Gellesch M."/>
            <person name="Goldberg J."/>
            <person name="Griggs A."/>
            <person name="Gujja S."/>
            <person name="Heiman D."/>
            <person name="Howarth C."/>
            <person name="Larson L."/>
            <person name="Lui A."/>
            <person name="MacDonald P.J.P."/>
            <person name="Mehta T."/>
            <person name="Montmayeur A."/>
            <person name="Murphy C."/>
            <person name="Neiman D."/>
            <person name="Pearson M."/>
            <person name="Priest M."/>
            <person name="Roberts A."/>
            <person name="Saif S."/>
            <person name="Shea T."/>
            <person name="Shenoy N."/>
            <person name="Sisk P."/>
            <person name="Stolte C."/>
            <person name="Sykes S."/>
            <person name="Yandava C."/>
            <person name="Wortman J."/>
            <person name="Nusbaum C."/>
            <person name="Birren B."/>
        </authorList>
    </citation>
    <scope>NUCLEOTIDE SEQUENCE</scope>
    <source>
        <strain evidence="2">R3-111a-1</strain>
    </source>
</reference>
<name>J3NG05_GAET3</name>
<dbReference type="eggNOG" id="KOG1018">
    <property type="taxonomic scope" value="Eukaryota"/>
</dbReference>
<keyword evidence="4" id="KW-1185">Reference proteome</keyword>
<dbReference type="PROSITE" id="PS51747">
    <property type="entry name" value="CYT_DCMP_DEAMINASES_2"/>
    <property type="match status" value="1"/>
</dbReference>
<evidence type="ECO:0000259" key="1">
    <source>
        <dbReference type="PROSITE" id="PS51747"/>
    </source>
</evidence>
<dbReference type="STRING" id="644352.J3NG05"/>
<evidence type="ECO:0000313" key="4">
    <source>
        <dbReference type="Proteomes" id="UP000006039"/>
    </source>
</evidence>